<dbReference type="InterPro" id="IPR041469">
    <property type="entry name" value="Subtilisin-like_FN3"/>
</dbReference>
<organism evidence="2 3">
    <name type="scientific">Tagetes erecta</name>
    <name type="common">African marigold</name>
    <dbReference type="NCBI Taxonomy" id="13708"/>
    <lineage>
        <taxon>Eukaryota</taxon>
        <taxon>Viridiplantae</taxon>
        <taxon>Streptophyta</taxon>
        <taxon>Embryophyta</taxon>
        <taxon>Tracheophyta</taxon>
        <taxon>Spermatophyta</taxon>
        <taxon>Magnoliopsida</taxon>
        <taxon>eudicotyledons</taxon>
        <taxon>Gunneridae</taxon>
        <taxon>Pentapetalae</taxon>
        <taxon>asterids</taxon>
        <taxon>campanulids</taxon>
        <taxon>Asterales</taxon>
        <taxon>Asteraceae</taxon>
        <taxon>Asteroideae</taxon>
        <taxon>Heliantheae alliance</taxon>
        <taxon>Tageteae</taxon>
        <taxon>Tagetes</taxon>
    </lineage>
</organism>
<dbReference type="AlphaFoldDB" id="A0AAD8NFX0"/>
<dbReference type="Proteomes" id="UP001229421">
    <property type="component" value="Unassembled WGS sequence"/>
</dbReference>
<feature type="domain" description="Subtilisin-like protease fibronectin type-III" evidence="1">
    <location>
        <begin position="197"/>
        <end position="231"/>
    </location>
</feature>
<name>A0AAD8NFX0_TARER</name>
<dbReference type="Gene3D" id="2.60.40.2310">
    <property type="match status" value="1"/>
</dbReference>
<reference evidence="2" key="1">
    <citation type="journal article" date="2023" name="bioRxiv">
        <title>Improved chromosome-level genome assembly for marigold (Tagetes erecta).</title>
        <authorList>
            <person name="Jiang F."/>
            <person name="Yuan L."/>
            <person name="Wang S."/>
            <person name="Wang H."/>
            <person name="Xu D."/>
            <person name="Wang A."/>
            <person name="Fan W."/>
        </authorList>
    </citation>
    <scope>NUCLEOTIDE SEQUENCE</scope>
    <source>
        <strain evidence="2">WSJ</strain>
        <tissue evidence="2">Leaf</tissue>
    </source>
</reference>
<gene>
    <name evidence="2" type="ORF">QVD17_30317</name>
</gene>
<dbReference type="PANTHER" id="PTHR34775:SF4">
    <property type="entry name" value="TRANSMEMBRANE PROTEIN"/>
    <property type="match status" value="1"/>
</dbReference>
<evidence type="ECO:0000259" key="1">
    <source>
        <dbReference type="Pfam" id="PF17766"/>
    </source>
</evidence>
<evidence type="ECO:0000313" key="2">
    <source>
        <dbReference type="EMBL" id="KAK1414570.1"/>
    </source>
</evidence>
<sequence length="236" mass="26817">MATLLFSQTLKDQQFLDKNSVQKVNLSLNSKEKLSDVEGCDFVKIRPSCCSPVDSGPCLPPYDSNKSFLSPGPRFHSYKPNPQIELLLNNEGNDVARLEESFNLSESLSATEEKEHEKEAELGDGLVVEDKLFDLKEFSSPYPERALAYGSGMIDPIRAKDPGLVYEMSVEELQKVWCSLTNASISRTCRKTLEEHQLNYPSMSFRVQENKPFIITFKRRVTNVGYKNSRYMGLWV</sequence>
<dbReference type="Pfam" id="PF17766">
    <property type="entry name" value="fn3_6"/>
    <property type="match status" value="1"/>
</dbReference>
<proteinExistence type="predicted"/>
<evidence type="ECO:0000313" key="3">
    <source>
        <dbReference type="Proteomes" id="UP001229421"/>
    </source>
</evidence>
<dbReference type="PANTHER" id="PTHR34775">
    <property type="entry name" value="TRANSMEMBRANE PROTEIN"/>
    <property type="match status" value="1"/>
</dbReference>
<protein>
    <recommendedName>
        <fullName evidence="1">Subtilisin-like protease fibronectin type-III domain-containing protein</fullName>
    </recommendedName>
</protein>
<accession>A0AAD8NFX0</accession>
<comment type="caution">
    <text evidence="2">The sequence shown here is derived from an EMBL/GenBank/DDBJ whole genome shotgun (WGS) entry which is preliminary data.</text>
</comment>
<keyword evidence="3" id="KW-1185">Reference proteome</keyword>
<dbReference type="EMBL" id="JAUHHV010000008">
    <property type="protein sequence ID" value="KAK1414570.1"/>
    <property type="molecule type" value="Genomic_DNA"/>
</dbReference>